<evidence type="ECO:0000313" key="2">
    <source>
        <dbReference type="EMBL" id="MDY0854755.1"/>
    </source>
</evidence>
<dbReference type="InterPro" id="IPR038461">
    <property type="entry name" value="Schlafen_AlbA_2_dom_sf"/>
</dbReference>
<proteinExistence type="predicted"/>
<keyword evidence="2" id="KW-0067">ATP-binding</keyword>
<gene>
    <name evidence="2" type="ORF">SOH20_28410</name>
</gene>
<dbReference type="GO" id="GO:0005524">
    <property type="term" value="F:ATP binding"/>
    <property type="evidence" value="ECO:0007669"/>
    <property type="project" value="UniProtKB-KW"/>
</dbReference>
<name>A0AAW9GMK8_BACTU</name>
<keyword evidence="2" id="KW-0547">Nucleotide-binding</keyword>
<comment type="caution">
    <text evidence="2">The sequence shown here is derived from an EMBL/GenBank/DDBJ whole genome shotgun (WGS) entry which is preliminary data.</text>
</comment>
<dbReference type="PANTHER" id="PTHR30595">
    <property type="entry name" value="GLPR-RELATED TRANSCRIPTIONAL REPRESSOR"/>
    <property type="match status" value="1"/>
</dbReference>
<feature type="domain" description="Schlafen AlbA-2" evidence="1">
    <location>
        <begin position="25"/>
        <end position="153"/>
    </location>
</feature>
<dbReference type="AlphaFoldDB" id="A0AAW9GMK8"/>
<sequence length="401" mass="45873">MYFGKSIDQVTFEDIQNLVDTGVMENRILDYKRELPQNIRGDGKKEFCKDVAAFANSEGGTLIYGMNETEGGQPEIVGIKIENVDTLTQQLNQIIRANIEPILYDFALRVIPINGDNSYLLLVDIAKSWSGPHAVKVNQFTYRFFTRVNTDNVGLDIQNIRNSFLANEELTNKIRAFHKERNLQILARENTLPVDGPFLSLHLIPRQAFTSQTQIDLQRVERSGSLLSPIFAGGYDYRYNLDGYMYYAGPQDQETNRTYNQIFRNGIMEIVTNRYISMNHNNTKYIPGDAIIQELISALPNYVQFYKNIGINAPIYGFLSFYNVKSHKIYTENAGLSPSEITHHYINLPEFIIEAENMENLQSHLKDILQLPLDVLWNAGGIQRCSQLETILQQGQNTTNY</sequence>
<evidence type="ECO:0000313" key="3">
    <source>
        <dbReference type="Proteomes" id="UP001274571"/>
    </source>
</evidence>
<organism evidence="2 3">
    <name type="scientific">Bacillus thuringiensis</name>
    <dbReference type="NCBI Taxonomy" id="1428"/>
    <lineage>
        <taxon>Bacteria</taxon>
        <taxon>Bacillati</taxon>
        <taxon>Bacillota</taxon>
        <taxon>Bacilli</taxon>
        <taxon>Bacillales</taxon>
        <taxon>Bacillaceae</taxon>
        <taxon>Bacillus</taxon>
        <taxon>Bacillus cereus group</taxon>
    </lineage>
</organism>
<evidence type="ECO:0000259" key="1">
    <source>
        <dbReference type="Pfam" id="PF04326"/>
    </source>
</evidence>
<dbReference type="Proteomes" id="UP001274571">
    <property type="component" value="Unassembled WGS sequence"/>
</dbReference>
<dbReference type="RefSeq" id="WP_320483752.1">
    <property type="nucleotide sequence ID" value="NZ_JAXCMD010000014.1"/>
</dbReference>
<dbReference type="EMBL" id="JAXCMD010000014">
    <property type="protein sequence ID" value="MDY0854755.1"/>
    <property type="molecule type" value="Genomic_DNA"/>
</dbReference>
<dbReference type="PANTHER" id="PTHR30595:SF6">
    <property type="entry name" value="SCHLAFEN ALBA-2 DOMAIN-CONTAINING PROTEIN"/>
    <property type="match status" value="1"/>
</dbReference>
<protein>
    <submittedName>
        <fullName evidence="2">ATP-binding protein</fullName>
    </submittedName>
</protein>
<dbReference type="Gene3D" id="3.30.950.30">
    <property type="entry name" value="Schlafen, AAA domain"/>
    <property type="match status" value="1"/>
</dbReference>
<reference evidence="2" key="1">
    <citation type="submission" date="2023-11" db="EMBL/GenBank/DDBJ databases">
        <title>Genome Sequence of Bacillus thuringiensis stain BLB 30AF.</title>
        <authorList>
            <person name="Farhat A."/>
        </authorList>
    </citation>
    <scope>NUCLEOTIDE SEQUENCE</scope>
    <source>
        <strain evidence="2">BLB30AF</strain>
    </source>
</reference>
<accession>A0AAW9GMK8</accession>
<dbReference type="InterPro" id="IPR007421">
    <property type="entry name" value="Schlafen_AlbA_2_dom"/>
</dbReference>
<dbReference type="Pfam" id="PF04326">
    <property type="entry name" value="SLFN_AlbA_2"/>
    <property type="match status" value="1"/>
</dbReference>